<dbReference type="RefSeq" id="WP_323194361.1">
    <property type="nucleotide sequence ID" value="NZ_JAYGHG010000001.1"/>
</dbReference>
<evidence type="ECO:0000313" key="4">
    <source>
        <dbReference type="Proteomes" id="UP001302120"/>
    </source>
</evidence>
<dbReference type="GO" id="GO:0008168">
    <property type="term" value="F:methyltransferase activity"/>
    <property type="evidence" value="ECO:0007669"/>
    <property type="project" value="UniProtKB-KW"/>
</dbReference>
<sequence length="301" mass="33609">MSNQTNSSLDLGLSDNRKKILEQYNSDQGIQFYQTVMGDFGFSIHYGIYENPDESVGKASENVIKFMANLIDQRLSLGIGKRIVDLGSGYGGAAHHLALNYGCRVTCVNICPDQNQVNLLQAKKLGIANLIDIVECSFEDLPQDWTNQFDAVWSEEAFCHAEDKHQVIKEVNRVLKPGGICVFSDIMRGENVDEADTNTFSDRNAVTGLGSVSDYIAWSSSEGLKNVTYHDFTSHLGINFQKMIDQIDQFWDQMVDGSVSEEYLKQFRTSLVDRLDAFENGSFSWGCFEITKALDISSISA</sequence>
<organism evidence="3 4">
    <name type="scientific">Nodularia harveyana UHCC-0300</name>
    <dbReference type="NCBI Taxonomy" id="2974287"/>
    <lineage>
        <taxon>Bacteria</taxon>
        <taxon>Bacillati</taxon>
        <taxon>Cyanobacteriota</taxon>
        <taxon>Cyanophyceae</taxon>
        <taxon>Nostocales</taxon>
        <taxon>Nodulariaceae</taxon>
        <taxon>Nodularia</taxon>
    </lineage>
</organism>
<evidence type="ECO:0000256" key="1">
    <source>
        <dbReference type="ARBA" id="ARBA00022679"/>
    </source>
</evidence>
<keyword evidence="3" id="KW-0489">Methyltransferase</keyword>
<keyword evidence="1" id="KW-0808">Transferase</keyword>
<dbReference type="InterPro" id="IPR013216">
    <property type="entry name" value="Methyltransf_11"/>
</dbReference>
<dbReference type="PANTHER" id="PTHR44068">
    <property type="entry name" value="ZGC:194242"/>
    <property type="match status" value="1"/>
</dbReference>
<dbReference type="Pfam" id="PF08241">
    <property type="entry name" value="Methyltransf_11"/>
    <property type="match status" value="1"/>
</dbReference>
<keyword evidence="4" id="KW-1185">Reference proteome</keyword>
<protein>
    <submittedName>
        <fullName evidence="3">Methyltransferase domain-containing protein</fullName>
    </submittedName>
</protein>
<dbReference type="GO" id="GO:0032259">
    <property type="term" value="P:methylation"/>
    <property type="evidence" value="ECO:0007669"/>
    <property type="project" value="UniProtKB-KW"/>
</dbReference>
<accession>A0ABU5U942</accession>
<proteinExistence type="predicted"/>
<dbReference type="InterPro" id="IPR050447">
    <property type="entry name" value="Erg6_SMT_methyltransf"/>
</dbReference>
<comment type="caution">
    <text evidence="3">The sequence shown here is derived from an EMBL/GenBank/DDBJ whole genome shotgun (WGS) entry which is preliminary data.</text>
</comment>
<dbReference type="Proteomes" id="UP001302120">
    <property type="component" value="Unassembled WGS sequence"/>
</dbReference>
<dbReference type="PANTHER" id="PTHR44068:SF11">
    <property type="entry name" value="GERANYL DIPHOSPHATE 2-C-METHYLTRANSFERASE"/>
    <property type="match status" value="1"/>
</dbReference>
<name>A0ABU5U942_9CYAN</name>
<evidence type="ECO:0000259" key="2">
    <source>
        <dbReference type="Pfam" id="PF08241"/>
    </source>
</evidence>
<reference evidence="3 4" key="1">
    <citation type="submission" date="2023-12" db="EMBL/GenBank/DDBJ databases">
        <title>Baltic Sea Cyanobacteria.</title>
        <authorList>
            <person name="Delbaje E."/>
            <person name="Fewer D.P."/>
            <person name="Shishido T.K."/>
        </authorList>
    </citation>
    <scope>NUCLEOTIDE SEQUENCE [LARGE SCALE GENOMIC DNA]</scope>
    <source>
        <strain evidence="3 4">UHCC-0300</strain>
    </source>
</reference>
<dbReference type="Gene3D" id="3.40.50.150">
    <property type="entry name" value="Vaccinia Virus protein VP39"/>
    <property type="match status" value="1"/>
</dbReference>
<dbReference type="EMBL" id="JAYGHG010000001">
    <property type="protein sequence ID" value="MEA5580024.1"/>
    <property type="molecule type" value="Genomic_DNA"/>
</dbReference>
<feature type="domain" description="Methyltransferase type 11" evidence="2">
    <location>
        <begin position="84"/>
        <end position="183"/>
    </location>
</feature>
<dbReference type="CDD" id="cd02440">
    <property type="entry name" value="AdoMet_MTases"/>
    <property type="match status" value="1"/>
</dbReference>
<gene>
    <name evidence="3" type="ORF">VB620_01555</name>
</gene>
<dbReference type="SUPFAM" id="SSF53335">
    <property type="entry name" value="S-adenosyl-L-methionine-dependent methyltransferases"/>
    <property type="match status" value="1"/>
</dbReference>
<dbReference type="InterPro" id="IPR029063">
    <property type="entry name" value="SAM-dependent_MTases_sf"/>
</dbReference>
<evidence type="ECO:0000313" key="3">
    <source>
        <dbReference type="EMBL" id="MEA5580024.1"/>
    </source>
</evidence>